<dbReference type="PROSITE" id="PS50214">
    <property type="entry name" value="DISINTEGRIN_2"/>
    <property type="match status" value="1"/>
</dbReference>
<feature type="binding site" evidence="2">
    <location>
        <position position="241"/>
    </location>
    <ligand>
        <name>Zn(2+)</name>
        <dbReference type="ChEBI" id="CHEBI:29105"/>
        <note>catalytic</note>
    </ligand>
</feature>
<dbReference type="GeneID" id="110250562"/>
<keyword evidence="3" id="KW-0812">Transmembrane</keyword>
<feature type="chain" id="PRO_5037848898" description="ADAM 17-like protease" evidence="4">
    <location>
        <begin position="33"/>
        <end position="596"/>
    </location>
</feature>
<dbReference type="InterPro" id="IPR001590">
    <property type="entry name" value="Peptidase_M12B"/>
</dbReference>
<comment type="caution">
    <text evidence="2">Lacks conserved residue(s) required for the propagation of feature annotation.</text>
</comment>
<dbReference type="PROSITE" id="PS50215">
    <property type="entry name" value="ADAM_MEPRO"/>
    <property type="match status" value="1"/>
</dbReference>
<dbReference type="GO" id="GO:0005886">
    <property type="term" value="C:plasma membrane"/>
    <property type="evidence" value="ECO:0007669"/>
    <property type="project" value="TreeGrafter"/>
</dbReference>
<dbReference type="OMA" id="ICAKRSM"/>
<dbReference type="Proteomes" id="UP000887567">
    <property type="component" value="Unplaced"/>
</dbReference>
<dbReference type="Gene3D" id="3.40.390.10">
    <property type="entry name" value="Collagenase (Catalytic Domain)"/>
    <property type="match status" value="1"/>
</dbReference>
<dbReference type="RefSeq" id="XP_028518433.1">
    <property type="nucleotide sequence ID" value="XM_028662632.1"/>
</dbReference>
<dbReference type="InterPro" id="IPR001762">
    <property type="entry name" value="Disintegrin_dom"/>
</dbReference>
<evidence type="ECO:0000256" key="1">
    <source>
        <dbReference type="ARBA" id="ARBA00023157"/>
    </source>
</evidence>
<accession>A0A913YTN9</accession>
<evidence type="ECO:0008006" key="9">
    <source>
        <dbReference type="Google" id="ProtNLM"/>
    </source>
</evidence>
<feature type="active site" evidence="2">
    <location>
        <position position="232"/>
    </location>
</feature>
<dbReference type="PANTHER" id="PTHR45702">
    <property type="entry name" value="ADAM10/ADAM17 METALLOPEPTIDASE FAMILY MEMBER"/>
    <property type="match status" value="1"/>
</dbReference>
<dbReference type="InterPro" id="IPR036436">
    <property type="entry name" value="Disintegrin_dom_sf"/>
</dbReference>
<dbReference type="PANTHER" id="PTHR45702:SF6">
    <property type="entry name" value="DISINTEGRIN AND METALLOPROTEINASE DOMAIN-CONTAINING PROTEIN 17"/>
    <property type="match status" value="1"/>
</dbReference>
<organism evidence="7 8">
    <name type="scientific">Exaiptasia diaphana</name>
    <name type="common">Tropical sea anemone</name>
    <name type="synonym">Aiptasia pulchella</name>
    <dbReference type="NCBI Taxonomy" id="2652724"/>
    <lineage>
        <taxon>Eukaryota</taxon>
        <taxon>Metazoa</taxon>
        <taxon>Cnidaria</taxon>
        <taxon>Anthozoa</taxon>
        <taxon>Hexacorallia</taxon>
        <taxon>Actiniaria</taxon>
        <taxon>Aiptasiidae</taxon>
        <taxon>Exaiptasia</taxon>
    </lineage>
</organism>
<keyword evidence="8" id="KW-1185">Reference proteome</keyword>
<dbReference type="GO" id="GO:0004222">
    <property type="term" value="F:metalloendopeptidase activity"/>
    <property type="evidence" value="ECO:0007669"/>
    <property type="project" value="InterPro"/>
</dbReference>
<dbReference type="Pfam" id="PF00200">
    <property type="entry name" value="Disintegrin"/>
    <property type="match status" value="1"/>
</dbReference>
<protein>
    <recommendedName>
        <fullName evidence="9">ADAM 17-like protease</fullName>
    </recommendedName>
</protein>
<dbReference type="Gene3D" id="4.10.70.30">
    <property type="match status" value="1"/>
</dbReference>
<keyword evidence="3" id="KW-0472">Membrane</keyword>
<feature type="binding site" evidence="2">
    <location>
        <position position="231"/>
    </location>
    <ligand>
        <name>Zn(2+)</name>
        <dbReference type="ChEBI" id="CHEBI:29105"/>
        <note>catalytic</note>
    </ligand>
</feature>
<dbReference type="InterPro" id="IPR032029">
    <property type="entry name" value="ADAM17_MPD"/>
</dbReference>
<keyword evidence="2" id="KW-0479">Metal-binding</keyword>
<dbReference type="Pfam" id="PF16698">
    <property type="entry name" value="ADAM17_MPD"/>
    <property type="match status" value="1"/>
</dbReference>
<feature type="signal peptide" evidence="4">
    <location>
        <begin position="1"/>
        <end position="32"/>
    </location>
</feature>
<feature type="binding site" evidence="2">
    <location>
        <position position="235"/>
    </location>
    <ligand>
        <name>Zn(2+)</name>
        <dbReference type="ChEBI" id="CHEBI:29105"/>
        <note>catalytic</note>
    </ligand>
</feature>
<evidence type="ECO:0000313" key="8">
    <source>
        <dbReference type="Proteomes" id="UP000887567"/>
    </source>
</evidence>
<keyword evidence="3" id="KW-1133">Transmembrane helix</keyword>
<feature type="domain" description="Peptidase M12B" evidence="6">
    <location>
        <begin position="158"/>
        <end position="299"/>
    </location>
</feature>
<evidence type="ECO:0000259" key="5">
    <source>
        <dbReference type="PROSITE" id="PS50214"/>
    </source>
</evidence>
<dbReference type="InterPro" id="IPR024079">
    <property type="entry name" value="MetalloPept_cat_dom_sf"/>
</dbReference>
<name>A0A913YTN9_EXADI</name>
<dbReference type="KEGG" id="epa:110250562"/>
<evidence type="ECO:0000256" key="4">
    <source>
        <dbReference type="SAM" id="SignalP"/>
    </source>
</evidence>
<evidence type="ECO:0000256" key="3">
    <source>
        <dbReference type="SAM" id="Phobius"/>
    </source>
</evidence>
<dbReference type="Pfam" id="PF13574">
    <property type="entry name" value="Reprolysin_2"/>
    <property type="match status" value="1"/>
</dbReference>
<dbReference type="GO" id="GO:0046872">
    <property type="term" value="F:metal ion binding"/>
    <property type="evidence" value="ECO:0007669"/>
    <property type="project" value="UniProtKB-KW"/>
</dbReference>
<dbReference type="OrthoDB" id="2131567at2759"/>
<dbReference type="InterPro" id="IPR051489">
    <property type="entry name" value="ADAM_Metalloproteinase"/>
</dbReference>
<proteinExistence type="predicted"/>
<dbReference type="GO" id="GO:0006509">
    <property type="term" value="P:membrane protein ectodomain proteolysis"/>
    <property type="evidence" value="ECO:0007669"/>
    <property type="project" value="TreeGrafter"/>
</dbReference>
<dbReference type="SUPFAM" id="SSF57552">
    <property type="entry name" value="Blood coagulation inhibitor (disintegrin)"/>
    <property type="match status" value="1"/>
</dbReference>
<keyword evidence="1" id="KW-1015">Disulfide bond</keyword>
<feature type="domain" description="Disintegrin" evidence="5">
    <location>
        <begin position="300"/>
        <end position="388"/>
    </location>
</feature>
<evidence type="ECO:0000256" key="2">
    <source>
        <dbReference type="PROSITE-ProRule" id="PRU00276"/>
    </source>
</evidence>
<evidence type="ECO:0000313" key="7">
    <source>
        <dbReference type="EnsemblMetazoa" id="XP_028518433.1"/>
    </source>
</evidence>
<dbReference type="GO" id="GO:0007219">
    <property type="term" value="P:Notch signaling pathway"/>
    <property type="evidence" value="ECO:0007669"/>
    <property type="project" value="TreeGrafter"/>
</dbReference>
<reference evidence="7" key="1">
    <citation type="submission" date="2022-11" db="UniProtKB">
        <authorList>
            <consortium name="EnsemblMetazoa"/>
        </authorList>
    </citation>
    <scope>IDENTIFICATION</scope>
</reference>
<dbReference type="AlphaFoldDB" id="A0A913YTN9"/>
<dbReference type="SMART" id="SM00050">
    <property type="entry name" value="DISIN"/>
    <property type="match status" value="1"/>
</dbReference>
<keyword evidence="4" id="KW-0732">Signal</keyword>
<sequence>MCLCIILTKMSKISALHSFFSTLLLLLGSTKGNIDDILKDYRTLTKGDIHQVVTRRNADGQIDKVISFNTLGRNFLLHLSPNSGLFSENFKAYGIDGTRQDDIQIDKLNFYKGYVEGEDHSHVSLHLKDGMMTASIATSNETYVIEVSYAFSYQPEWKKYCLAHLFTYQDFDDGVIGLAYVGNPRRSAVGGICTEDYRTGGRTLYLNTGLSSSVNWGRRVLTEEADIVTAHEFGHNFGSEHDPEDNECAPSERSGGKFIMYPASVSGQRSNNKLFSPCSKRQINAVLQSKAQYCFIEPRSEICGNYKKEPGEECDPGSLGTIDTPCCTKDCKLKKDAQCSDGYDNPCCKNCKYAAGKVCRRRDPNFCQDETICRPNDAKCPPAPPLPDNTVCVERGKCRSGKCVEFCVSEGMEPCLCQESDNACKVCCKKINSTQCLPWKNATSGEMFTMVDGRPCASGSCRKGKCEQITQDAVEKFWTFLTNLDANAFVEFMRANIVGTIMFFSLCIWIPVSCIIHRIDKRNEKAEVQEQEWRDPKNTQLLRNVEPTSKGVYIYRQDSFTRPMKPMKPLKLKPVYIRTRQRPGVMDVATVNESQI</sequence>
<dbReference type="FunFam" id="4.10.70.10:FF:000003">
    <property type="entry name" value="Disintegrin and metalloproteinase domain-containing protein 17"/>
    <property type="match status" value="1"/>
</dbReference>
<dbReference type="SUPFAM" id="SSF55486">
    <property type="entry name" value="Metalloproteases ('zincins'), catalytic domain"/>
    <property type="match status" value="1"/>
</dbReference>
<feature type="transmembrane region" description="Helical" evidence="3">
    <location>
        <begin position="497"/>
        <end position="516"/>
    </location>
</feature>
<evidence type="ECO:0000259" key="6">
    <source>
        <dbReference type="PROSITE" id="PS50215"/>
    </source>
</evidence>
<dbReference type="Gene3D" id="4.10.70.10">
    <property type="entry name" value="Disintegrin domain"/>
    <property type="match status" value="1"/>
</dbReference>
<dbReference type="EnsemblMetazoa" id="XM_028662632.1">
    <property type="protein sequence ID" value="XP_028518433.1"/>
    <property type="gene ID" value="LOC110250562"/>
</dbReference>
<keyword evidence="2" id="KW-0862">Zinc</keyword>